<proteinExistence type="predicted"/>
<name>A0ACC0Z8P8_9ROSI</name>
<comment type="caution">
    <text evidence="1">The sequence shown here is derived from an EMBL/GenBank/DDBJ whole genome shotgun (WGS) entry which is preliminary data.</text>
</comment>
<evidence type="ECO:0000313" key="2">
    <source>
        <dbReference type="Proteomes" id="UP001163603"/>
    </source>
</evidence>
<evidence type="ECO:0000313" key="1">
    <source>
        <dbReference type="EMBL" id="KAJ0046775.1"/>
    </source>
</evidence>
<accession>A0ACC0Z8P8</accession>
<dbReference type="EMBL" id="CM047738">
    <property type="protein sequence ID" value="KAJ0046775.1"/>
    <property type="molecule type" value="Genomic_DNA"/>
</dbReference>
<sequence>MDRRYQGQRRKNFPSSSSFNSSTGFRSNQTKSTKVSNFSINTPKNENNSINIHGGRNTKQEDEVQAEAIVGTCPFMCPEDERVQRQRLRDLAFFERLNGDPSKSSPVLAVKKLAKLVKVVLTMSAKQVRASEVRPLPVLEDTLNYLLNFLDSKEHPFEVIHDFVFDRTRSIRQDLTMQNIVNDRVVHMYEKMVQFHVISHHKLRSSCTSSSISSVHYLNLEQFTKALTSLYNLYEVNRGSNSTFGNEAEFYSFYVLLHLDSDGQATVGLYSIGRVTFFVVSSCPIFNNQVKRNVFCPPSFTVRAFALCCINNCGYKLHPYPVMHLSKLLMMEESDVELFCNACGLETCTDEVGNKLLPTKQTTFNRPKEGFQRYSFLGLEQLER</sequence>
<reference evidence="2" key="1">
    <citation type="journal article" date="2023" name="G3 (Bethesda)">
        <title>Genome assembly and association tests identify interacting loci associated with vigor, precocity, and sex in interspecific pistachio rootstocks.</title>
        <authorList>
            <person name="Palmer W."/>
            <person name="Jacygrad E."/>
            <person name="Sagayaradj S."/>
            <person name="Cavanaugh K."/>
            <person name="Han R."/>
            <person name="Bertier L."/>
            <person name="Beede B."/>
            <person name="Kafkas S."/>
            <person name="Golino D."/>
            <person name="Preece J."/>
            <person name="Michelmore R."/>
        </authorList>
    </citation>
    <scope>NUCLEOTIDE SEQUENCE [LARGE SCALE GENOMIC DNA]</scope>
</reference>
<dbReference type="Proteomes" id="UP001163603">
    <property type="component" value="Chromosome 3"/>
</dbReference>
<keyword evidence="2" id="KW-1185">Reference proteome</keyword>
<organism evidence="1 2">
    <name type="scientific">Pistacia integerrima</name>
    <dbReference type="NCBI Taxonomy" id="434235"/>
    <lineage>
        <taxon>Eukaryota</taxon>
        <taxon>Viridiplantae</taxon>
        <taxon>Streptophyta</taxon>
        <taxon>Embryophyta</taxon>
        <taxon>Tracheophyta</taxon>
        <taxon>Spermatophyta</taxon>
        <taxon>Magnoliopsida</taxon>
        <taxon>eudicotyledons</taxon>
        <taxon>Gunneridae</taxon>
        <taxon>Pentapetalae</taxon>
        <taxon>rosids</taxon>
        <taxon>malvids</taxon>
        <taxon>Sapindales</taxon>
        <taxon>Anacardiaceae</taxon>
        <taxon>Pistacia</taxon>
    </lineage>
</organism>
<gene>
    <name evidence="1" type="ORF">Pint_05667</name>
</gene>
<protein>
    <submittedName>
        <fullName evidence="1">Uncharacterized protein</fullName>
    </submittedName>
</protein>